<accession>A0A0R3TDU1</accession>
<reference evidence="3" key="1">
    <citation type="submission" date="2017-02" db="UniProtKB">
        <authorList>
            <consortium name="WormBaseParasite"/>
        </authorList>
    </citation>
    <scope>IDENTIFICATION</scope>
</reference>
<evidence type="ECO:0000313" key="2">
    <source>
        <dbReference type="Proteomes" id="UP000278807"/>
    </source>
</evidence>
<evidence type="ECO:0000313" key="1">
    <source>
        <dbReference type="EMBL" id="VDO01088.1"/>
    </source>
</evidence>
<reference evidence="1 2" key="2">
    <citation type="submission" date="2018-11" db="EMBL/GenBank/DDBJ databases">
        <authorList>
            <consortium name="Pathogen Informatics"/>
        </authorList>
    </citation>
    <scope>NUCLEOTIDE SEQUENCE [LARGE SCALE GENOMIC DNA]</scope>
</reference>
<gene>
    <name evidence="1" type="ORF">HNAJ_LOCUS5228</name>
</gene>
<dbReference type="WBParaSite" id="HNAJ_0000523001-mRNA-1">
    <property type="protein sequence ID" value="HNAJ_0000523001-mRNA-1"/>
    <property type="gene ID" value="HNAJ_0000523001"/>
</dbReference>
<name>A0A0R3TDU1_RODNA</name>
<sequence>MLLYTAWSGFSVPQAPIIGDVEGGELEAVACFVASFFVFKEEDSVFLPCDVAITSSIDWGNLENDPEQRRQLVNEFMDTTKEYLQILEQIKNDSGLNFLSIPSKGDKDLIESIDENCADLKSKLINLKSVNLV</sequence>
<organism evidence="3">
    <name type="scientific">Rodentolepis nana</name>
    <name type="common">Dwarf tapeworm</name>
    <name type="synonym">Hymenolepis nana</name>
    <dbReference type="NCBI Taxonomy" id="102285"/>
    <lineage>
        <taxon>Eukaryota</taxon>
        <taxon>Metazoa</taxon>
        <taxon>Spiralia</taxon>
        <taxon>Lophotrochozoa</taxon>
        <taxon>Platyhelminthes</taxon>
        <taxon>Cestoda</taxon>
        <taxon>Eucestoda</taxon>
        <taxon>Cyclophyllidea</taxon>
        <taxon>Hymenolepididae</taxon>
        <taxon>Rodentolepis</taxon>
    </lineage>
</organism>
<protein>
    <submittedName>
        <fullName evidence="3">Val_tRNA-synt_C domain-containing protein</fullName>
    </submittedName>
</protein>
<dbReference type="Proteomes" id="UP000278807">
    <property type="component" value="Unassembled WGS sequence"/>
</dbReference>
<dbReference type="AlphaFoldDB" id="A0A0R3TDU1"/>
<proteinExistence type="predicted"/>
<dbReference type="EMBL" id="UZAE01004264">
    <property type="protein sequence ID" value="VDO01088.1"/>
    <property type="molecule type" value="Genomic_DNA"/>
</dbReference>
<keyword evidence="2" id="KW-1185">Reference proteome</keyword>
<evidence type="ECO:0000313" key="3">
    <source>
        <dbReference type="WBParaSite" id="HNAJ_0000523001-mRNA-1"/>
    </source>
</evidence>